<dbReference type="Gene3D" id="2.40.260.10">
    <property type="entry name" value="Sortase"/>
    <property type="match status" value="1"/>
</dbReference>
<sequence length="204" mass="21916">MRRAEQLRDRRPGALLLPGVVALLLLFVTACGAPAATDAPDAPEPPAAPSTQEPVVAAPGEVVPTSLRIPAIGVDEPELLRLGVAEDRTAEVPEDFSRVGWFDRDGNPGATVLMGHVDSRDGPAVFFDLRDLAPGDVIEVGRSDGTVGRYEVERTQQMPKDEFPTFEVFGATSDDIVRLVTCAGDFDRGERSYIDNLVVHARAL</sequence>
<evidence type="ECO:0000313" key="3">
    <source>
        <dbReference type="Proteomes" id="UP001494902"/>
    </source>
</evidence>
<dbReference type="Pfam" id="PF04203">
    <property type="entry name" value="Sortase"/>
    <property type="match status" value="1"/>
</dbReference>
<gene>
    <name evidence="2" type="ORF">WIS52_20780</name>
</gene>
<dbReference type="Proteomes" id="UP001494902">
    <property type="component" value="Unassembled WGS sequence"/>
</dbReference>
<dbReference type="PROSITE" id="PS51257">
    <property type="entry name" value="PROKAR_LIPOPROTEIN"/>
    <property type="match status" value="1"/>
</dbReference>
<keyword evidence="1" id="KW-0378">Hydrolase</keyword>
<accession>A0ABV1KEL8</accession>
<dbReference type="EMBL" id="JBEDNQ010000009">
    <property type="protein sequence ID" value="MEQ3552908.1"/>
    <property type="molecule type" value="Genomic_DNA"/>
</dbReference>
<organism evidence="2 3">
    <name type="scientific">Pseudonocardia nematodicida</name>
    <dbReference type="NCBI Taxonomy" id="1206997"/>
    <lineage>
        <taxon>Bacteria</taxon>
        <taxon>Bacillati</taxon>
        <taxon>Actinomycetota</taxon>
        <taxon>Actinomycetes</taxon>
        <taxon>Pseudonocardiales</taxon>
        <taxon>Pseudonocardiaceae</taxon>
        <taxon>Pseudonocardia</taxon>
    </lineage>
</organism>
<proteinExistence type="predicted"/>
<reference evidence="2 3" key="1">
    <citation type="submission" date="2024-03" db="EMBL/GenBank/DDBJ databases">
        <title>Draft genome sequence of Pseudonocardia nematodicida JCM 31783.</title>
        <authorList>
            <person name="Butdee W."/>
            <person name="Duangmal K."/>
        </authorList>
    </citation>
    <scope>NUCLEOTIDE SEQUENCE [LARGE SCALE GENOMIC DNA]</scope>
    <source>
        <strain evidence="2 3">JCM 31783</strain>
    </source>
</reference>
<comment type="caution">
    <text evidence="2">The sequence shown here is derived from an EMBL/GenBank/DDBJ whole genome shotgun (WGS) entry which is preliminary data.</text>
</comment>
<keyword evidence="3" id="KW-1185">Reference proteome</keyword>
<dbReference type="RefSeq" id="WP_349299982.1">
    <property type="nucleotide sequence ID" value="NZ_JBEDNQ010000009.1"/>
</dbReference>
<dbReference type="InterPro" id="IPR005754">
    <property type="entry name" value="Sortase"/>
</dbReference>
<dbReference type="CDD" id="cd05829">
    <property type="entry name" value="Sortase_F"/>
    <property type="match status" value="1"/>
</dbReference>
<dbReference type="InterPro" id="IPR042001">
    <property type="entry name" value="Sortase_F"/>
</dbReference>
<name>A0ABV1KEL8_9PSEU</name>
<dbReference type="SUPFAM" id="SSF63817">
    <property type="entry name" value="Sortase"/>
    <property type="match status" value="1"/>
</dbReference>
<evidence type="ECO:0000313" key="2">
    <source>
        <dbReference type="EMBL" id="MEQ3552908.1"/>
    </source>
</evidence>
<protein>
    <submittedName>
        <fullName evidence="2">Class F sortase</fullName>
    </submittedName>
</protein>
<dbReference type="InterPro" id="IPR023365">
    <property type="entry name" value="Sortase_dom-sf"/>
</dbReference>
<evidence type="ECO:0000256" key="1">
    <source>
        <dbReference type="ARBA" id="ARBA00022801"/>
    </source>
</evidence>